<dbReference type="GO" id="GO:0000155">
    <property type="term" value="F:phosphorelay sensor kinase activity"/>
    <property type="evidence" value="ECO:0007669"/>
    <property type="project" value="InterPro"/>
</dbReference>
<dbReference type="HOGENOM" id="CLU_3245170_0_0_2"/>
<protein>
    <submittedName>
        <fullName evidence="1">Uncharacterized protein</fullName>
    </submittedName>
</protein>
<accession>K0B7Y3</accession>
<keyword evidence="2" id="KW-1185">Reference proteome</keyword>
<evidence type="ECO:0000313" key="2">
    <source>
        <dbReference type="Proteomes" id="UP000006101"/>
    </source>
</evidence>
<sequence length="42" mass="5031">MMHERLTTIGEMSAKIAHDMRNPISVLKNDNKNFKTEEYSWY</sequence>
<name>K0B7Y3_9ARCH</name>
<dbReference type="SUPFAM" id="SSF47384">
    <property type="entry name" value="Homodimeric domain of signal transducing histidine kinase"/>
    <property type="match status" value="1"/>
</dbReference>
<dbReference type="PATRIC" id="fig|1229908.8.peg.1293"/>
<dbReference type="EMBL" id="CP003842">
    <property type="protein sequence ID" value="AFS81070.1"/>
    <property type="molecule type" value="Genomic_DNA"/>
</dbReference>
<dbReference type="Gene3D" id="1.10.287.130">
    <property type="match status" value="1"/>
</dbReference>
<evidence type="ECO:0000313" key="1">
    <source>
        <dbReference type="EMBL" id="AFS81070.1"/>
    </source>
</evidence>
<dbReference type="STRING" id="1229908.NKOR_05935"/>
<dbReference type="InterPro" id="IPR036097">
    <property type="entry name" value="HisK_dim/P_sf"/>
</dbReference>
<reference evidence="1 2" key="1">
    <citation type="journal article" date="2012" name="J. Bacteriol.">
        <title>Draft Genome Sequence of an Ammonia-Oxidizing Archaeon, "Candidatus Nitrosopumilus koreensis" AR1, from Marine Sediment.</title>
        <authorList>
            <person name="Park S.J."/>
            <person name="Kim J.G."/>
            <person name="Jung M.Y."/>
            <person name="Kim S.J."/>
            <person name="Cha I.T."/>
            <person name="Kwon K."/>
            <person name="Lee J.H."/>
            <person name="Rhee S.K."/>
        </authorList>
    </citation>
    <scope>NUCLEOTIDE SEQUENCE [LARGE SCALE GENOMIC DNA]</scope>
    <source>
        <strain evidence="1 2">AR1</strain>
    </source>
</reference>
<dbReference type="Proteomes" id="UP000006101">
    <property type="component" value="Chromosome"/>
</dbReference>
<dbReference type="KEGG" id="nkr:NKOR_05935"/>
<proteinExistence type="predicted"/>
<gene>
    <name evidence="1" type="ORF">NKOR_05935</name>
</gene>
<organism evidence="1 2">
    <name type="scientific">Candidatus Nitrosopumilus koreensis AR1</name>
    <dbReference type="NCBI Taxonomy" id="1229908"/>
    <lineage>
        <taxon>Archaea</taxon>
        <taxon>Nitrososphaerota</taxon>
        <taxon>Nitrososphaeria</taxon>
        <taxon>Nitrosopumilales</taxon>
        <taxon>Nitrosopumilaceae</taxon>
        <taxon>Nitrosopumilus</taxon>
    </lineage>
</organism>
<dbReference type="AlphaFoldDB" id="K0B7Y3"/>